<dbReference type="InterPro" id="IPR035990">
    <property type="entry name" value="TIM_sf"/>
</dbReference>
<dbReference type="GO" id="GO:0006096">
    <property type="term" value="P:glycolytic process"/>
    <property type="evidence" value="ECO:0007669"/>
    <property type="project" value="UniProtKB-UniRule"/>
</dbReference>
<name>Q1INK5_KORVE</name>
<evidence type="ECO:0000256" key="8">
    <source>
        <dbReference type="RuleBase" id="RU363013"/>
    </source>
</evidence>
<feature type="binding site" evidence="7">
    <location>
        <begin position="10"/>
        <end position="12"/>
    </location>
    <ligand>
        <name>substrate</name>
    </ligand>
</feature>
<protein>
    <recommendedName>
        <fullName evidence="7 8">Triosephosphate isomerase</fullName>
        <shortName evidence="7">TIM</shortName>
        <shortName evidence="7">TPI</shortName>
        <ecNumber evidence="7 8">5.3.1.1</ecNumber>
    </recommendedName>
    <alternativeName>
        <fullName evidence="7">Triose-phosphate isomerase</fullName>
    </alternativeName>
</protein>
<organism evidence="9 10">
    <name type="scientific">Koribacter versatilis (strain Ellin345)</name>
    <dbReference type="NCBI Taxonomy" id="204669"/>
    <lineage>
        <taxon>Bacteria</taxon>
        <taxon>Pseudomonadati</taxon>
        <taxon>Acidobacteriota</taxon>
        <taxon>Terriglobia</taxon>
        <taxon>Terriglobales</taxon>
        <taxon>Candidatus Korobacteraceae</taxon>
        <taxon>Candidatus Korobacter</taxon>
    </lineage>
</organism>
<dbReference type="AlphaFoldDB" id="Q1INK5"/>
<comment type="subunit">
    <text evidence="7 8">Homodimer.</text>
</comment>
<feature type="binding site" evidence="7">
    <location>
        <position position="214"/>
    </location>
    <ligand>
        <name>substrate</name>
    </ligand>
</feature>
<comment type="pathway">
    <text evidence="1 7 8">Carbohydrate degradation; glycolysis; D-glyceraldehyde 3-phosphate from glycerone phosphate: step 1/1.</text>
</comment>
<dbReference type="GO" id="GO:0005829">
    <property type="term" value="C:cytosol"/>
    <property type="evidence" value="ECO:0007669"/>
    <property type="project" value="TreeGrafter"/>
</dbReference>
<dbReference type="OrthoDB" id="9809429at2"/>
<dbReference type="EMBL" id="CP000360">
    <property type="protein sequence ID" value="ABF41545.1"/>
    <property type="molecule type" value="Genomic_DNA"/>
</dbReference>
<dbReference type="HOGENOM" id="CLU_024251_2_3_0"/>
<dbReference type="GO" id="GO:0019563">
    <property type="term" value="P:glycerol catabolic process"/>
    <property type="evidence" value="ECO:0007669"/>
    <property type="project" value="TreeGrafter"/>
</dbReference>
<comment type="function">
    <text evidence="7">Involved in the gluconeogenesis. Catalyzes stereospecifically the conversion of dihydroxyacetone phosphate (DHAP) to D-glyceraldehyde-3-phosphate (G3P).</text>
</comment>
<dbReference type="UniPathway" id="UPA00138"/>
<dbReference type="PANTHER" id="PTHR21139">
    <property type="entry name" value="TRIOSEPHOSPHATE ISOMERASE"/>
    <property type="match status" value="1"/>
</dbReference>
<keyword evidence="5 7" id="KW-0324">Glycolysis</keyword>
<comment type="similarity">
    <text evidence="2 7 8">Belongs to the triosephosphate isomerase family.</text>
</comment>
<feature type="active site" description="Proton acceptor" evidence="7">
    <location>
        <position position="168"/>
    </location>
</feature>
<dbReference type="GO" id="GO:0004807">
    <property type="term" value="F:triose-phosphate isomerase activity"/>
    <property type="evidence" value="ECO:0007669"/>
    <property type="project" value="UniProtKB-UniRule"/>
</dbReference>
<comment type="catalytic activity">
    <reaction evidence="7 8">
        <text>D-glyceraldehyde 3-phosphate = dihydroxyacetone phosphate</text>
        <dbReference type="Rhea" id="RHEA:18585"/>
        <dbReference type="ChEBI" id="CHEBI:57642"/>
        <dbReference type="ChEBI" id="CHEBI:59776"/>
        <dbReference type="EC" id="5.3.1.1"/>
    </reaction>
</comment>
<feature type="active site" description="Electrophile" evidence="7">
    <location>
        <position position="96"/>
    </location>
</feature>
<gene>
    <name evidence="7" type="primary">tpiA</name>
    <name evidence="9" type="ordered locus">Acid345_2544</name>
</gene>
<evidence type="ECO:0000256" key="5">
    <source>
        <dbReference type="ARBA" id="ARBA00023152"/>
    </source>
</evidence>
<reference evidence="9 10" key="1">
    <citation type="journal article" date="2009" name="Appl. Environ. Microbiol.">
        <title>Three genomes from the phylum Acidobacteria provide insight into the lifestyles of these microorganisms in soils.</title>
        <authorList>
            <person name="Ward N.L."/>
            <person name="Challacombe J.F."/>
            <person name="Janssen P.H."/>
            <person name="Henrissat B."/>
            <person name="Coutinho P.M."/>
            <person name="Wu M."/>
            <person name="Xie G."/>
            <person name="Haft D.H."/>
            <person name="Sait M."/>
            <person name="Badger J."/>
            <person name="Barabote R.D."/>
            <person name="Bradley B."/>
            <person name="Brettin T.S."/>
            <person name="Brinkac L.M."/>
            <person name="Bruce D."/>
            <person name="Creasy T."/>
            <person name="Daugherty S.C."/>
            <person name="Davidsen T.M."/>
            <person name="DeBoy R.T."/>
            <person name="Detter J.C."/>
            <person name="Dodson R.J."/>
            <person name="Durkin A.S."/>
            <person name="Ganapathy A."/>
            <person name="Gwinn-Giglio M."/>
            <person name="Han C.S."/>
            <person name="Khouri H."/>
            <person name="Kiss H."/>
            <person name="Kothari S.P."/>
            <person name="Madupu R."/>
            <person name="Nelson K.E."/>
            <person name="Nelson W.C."/>
            <person name="Paulsen I."/>
            <person name="Penn K."/>
            <person name="Ren Q."/>
            <person name="Rosovitz M.J."/>
            <person name="Selengut J.D."/>
            <person name="Shrivastava S."/>
            <person name="Sullivan S.A."/>
            <person name="Tapia R."/>
            <person name="Thompson L.S."/>
            <person name="Watkins K.L."/>
            <person name="Yang Q."/>
            <person name="Yu C."/>
            <person name="Zafar N."/>
            <person name="Zhou L."/>
            <person name="Kuske C.R."/>
        </authorList>
    </citation>
    <scope>NUCLEOTIDE SEQUENCE [LARGE SCALE GENOMIC DNA]</scope>
    <source>
        <strain evidence="9 10">Ellin345</strain>
    </source>
</reference>
<feature type="binding site" evidence="7">
    <location>
        <position position="174"/>
    </location>
    <ligand>
        <name>substrate</name>
    </ligand>
</feature>
<dbReference type="CDD" id="cd00311">
    <property type="entry name" value="TIM"/>
    <property type="match status" value="1"/>
</dbReference>
<dbReference type="eggNOG" id="COG0149">
    <property type="taxonomic scope" value="Bacteria"/>
</dbReference>
<dbReference type="InterPro" id="IPR022896">
    <property type="entry name" value="TrioseP_Isoase_bac/euk"/>
</dbReference>
<evidence type="ECO:0000313" key="10">
    <source>
        <dbReference type="Proteomes" id="UP000002432"/>
    </source>
</evidence>
<evidence type="ECO:0000256" key="3">
    <source>
        <dbReference type="ARBA" id="ARBA00022432"/>
    </source>
</evidence>
<dbReference type="InterPro" id="IPR013785">
    <property type="entry name" value="Aldolase_TIM"/>
</dbReference>
<comment type="pathway">
    <text evidence="7 8">Carbohydrate biosynthesis; gluconeogenesis.</text>
</comment>
<dbReference type="RefSeq" id="WP_011523346.1">
    <property type="nucleotide sequence ID" value="NC_008009.1"/>
</dbReference>
<dbReference type="InterPro" id="IPR000652">
    <property type="entry name" value="Triosephosphate_isomerase"/>
</dbReference>
<dbReference type="Proteomes" id="UP000002432">
    <property type="component" value="Chromosome"/>
</dbReference>
<dbReference type="UniPathway" id="UPA00109">
    <property type="reaction ID" value="UER00189"/>
</dbReference>
<evidence type="ECO:0000256" key="4">
    <source>
        <dbReference type="ARBA" id="ARBA00022490"/>
    </source>
</evidence>
<dbReference type="STRING" id="204669.Acid345_2544"/>
<keyword evidence="6 7" id="KW-0413">Isomerase</keyword>
<evidence type="ECO:0000313" key="9">
    <source>
        <dbReference type="EMBL" id="ABF41545.1"/>
    </source>
</evidence>
<accession>Q1INK5</accession>
<dbReference type="EnsemblBacteria" id="ABF41545">
    <property type="protein sequence ID" value="ABF41545"/>
    <property type="gene ID" value="Acid345_2544"/>
</dbReference>
<dbReference type="Gene3D" id="3.20.20.70">
    <property type="entry name" value="Aldolase class I"/>
    <property type="match status" value="1"/>
</dbReference>
<dbReference type="HAMAP" id="MF_00147_B">
    <property type="entry name" value="TIM_B"/>
    <property type="match status" value="1"/>
</dbReference>
<keyword evidence="3 7" id="KW-0312">Gluconeogenesis</keyword>
<sequence length="250" mass="27104">MSRKKIIAGNWKMHNTPQQSLAFVKAFLPLVADHTRDEIVLCPPYLSLATVVEATKGSNVMVGAQNMHWEVKGAFTGECSPEMLVESGVTHVIIGHSERRQYFNETDDTVNRKLEVALEHGLTPIVCVGEVLEEREAGLTEDVLRRQCSRAFRGISGKKAAKLVMAYEPVWAIGTGKTATPEIAEDAHLVIRGEAAKAFGDDFAHALRIQYGGSVKADNARTLMSQPDIDGALVGGASLDAAGFAKIVKY</sequence>
<evidence type="ECO:0000256" key="2">
    <source>
        <dbReference type="ARBA" id="ARBA00007422"/>
    </source>
</evidence>
<dbReference type="PROSITE" id="PS00171">
    <property type="entry name" value="TIM_1"/>
    <property type="match status" value="1"/>
</dbReference>
<dbReference type="InterPro" id="IPR020861">
    <property type="entry name" value="Triosephosphate_isomerase_AS"/>
</dbReference>
<comment type="subcellular location">
    <subcellularLocation>
        <location evidence="7 8">Cytoplasm</location>
    </subcellularLocation>
</comment>
<dbReference type="GO" id="GO:0006094">
    <property type="term" value="P:gluconeogenesis"/>
    <property type="evidence" value="ECO:0007669"/>
    <property type="project" value="UniProtKB-UniRule"/>
</dbReference>
<dbReference type="NCBIfam" id="TIGR00419">
    <property type="entry name" value="tim"/>
    <property type="match status" value="1"/>
</dbReference>
<proteinExistence type="inferred from homology"/>
<dbReference type="KEGG" id="aba:Acid345_2544"/>
<evidence type="ECO:0000256" key="1">
    <source>
        <dbReference type="ARBA" id="ARBA00004680"/>
    </source>
</evidence>
<evidence type="ECO:0000256" key="7">
    <source>
        <dbReference type="HAMAP-Rule" id="MF_00147"/>
    </source>
</evidence>
<dbReference type="PANTHER" id="PTHR21139:SF42">
    <property type="entry name" value="TRIOSEPHOSPHATE ISOMERASE"/>
    <property type="match status" value="1"/>
</dbReference>
<feature type="binding site" evidence="7">
    <location>
        <begin position="235"/>
        <end position="236"/>
    </location>
    <ligand>
        <name>substrate</name>
    </ligand>
</feature>
<dbReference type="GO" id="GO:0046166">
    <property type="term" value="P:glyceraldehyde-3-phosphate biosynthetic process"/>
    <property type="evidence" value="ECO:0007669"/>
    <property type="project" value="TreeGrafter"/>
</dbReference>
<keyword evidence="4 7" id="KW-0963">Cytoplasm</keyword>
<dbReference type="SUPFAM" id="SSF51351">
    <property type="entry name" value="Triosephosphate isomerase (TIM)"/>
    <property type="match status" value="1"/>
</dbReference>
<keyword evidence="10" id="KW-1185">Reference proteome</keyword>
<dbReference type="PROSITE" id="PS51440">
    <property type="entry name" value="TIM_2"/>
    <property type="match status" value="1"/>
</dbReference>
<dbReference type="EC" id="5.3.1.1" evidence="7 8"/>
<evidence type="ECO:0000256" key="6">
    <source>
        <dbReference type="ARBA" id="ARBA00023235"/>
    </source>
</evidence>
<dbReference type="FunFam" id="3.20.20.70:FF:000016">
    <property type="entry name" value="Triosephosphate isomerase"/>
    <property type="match status" value="1"/>
</dbReference>
<dbReference type="Pfam" id="PF00121">
    <property type="entry name" value="TIM"/>
    <property type="match status" value="1"/>
</dbReference>